<dbReference type="InterPro" id="IPR007474">
    <property type="entry name" value="ApaG_domain"/>
</dbReference>
<name>A0A9W7G7T2_9STRA</name>
<dbReference type="AlphaFoldDB" id="A0A9W7G7T2"/>
<keyword evidence="3" id="KW-1185">Reference proteome</keyword>
<organism evidence="2 3">
    <name type="scientific">Triparma columacea</name>
    <dbReference type="NCBI Taxonomy" id="722753"/>
    <lineage>
        <taxon>Eukaryota</taxon>
        <taxon>Sar</taxon>
        <taxon>Stramenopiles</taxon>
        <taxon>Ochrophyta</taxon>
        <taxon>Bolidophyceae</taxon>
        <taxon>Parmales</taxon>
        <taxon>Triparmaceae</taxon>
        <taxon>Triparma</taxon>
    </lineage>
</organism>
<dbReference type="SUPFAM" id="SSF110069">
    <property type="entry name" value="ApaG-like"/>
    <property type="match status" value="1"/>
</dbReference>
<protein>
    <recommendedName>
        <fullName evidence="1">ApaG domain-containing protein</fullName>
    </recommendedName>
</protein>
<sequence>MLPIASFFFPIAPSRYPFETTYSGSEAFRTLFSLRLVSRRVKQDFDSVVPASLIPYLLNVLGVNPQDIQTAKPGAASRALAILKEAYVMAESSDLDIHYSLNHSLFTRYSSLKSSLLTNPSLKPLLNTYLLQGGTKGAVPTRGKWKLDDDVCDPEWSESVSADVDLFQRILWLDQDINNFVPYPTGESLEDSTYFQPTAKLFEDYDVLASSLSSSLSTSDMSTLRSNLQDLLAFRAYFALTGDFTSPGEQERQSLLQSYRFSAFFGNFAVYNLIGIFHLHPYLRIYRSGRTFFAVITQNHKPSPHQVHEATRLVLTLFSPEGSDFKSGHVYRVNGYSRTPEDLLWGGEGEERGWMGVAIEEAESLISFVETYLQNVRDGRIGTTDYDMFKAGVVNGGDNYSRGVDLFKIKAPIRETGGINVEVSYMQYDFHEVMSSEVGYAYSFKLWTEGIDYDVQLVSRHWRFLIVGERTNSVDGEGVIGKFPILHPDGSYSLAGKHFPRDKYGPFTYQSCTGNLDTLKMNGYLKFVILGKGANAGTEIDAHMPELIFKGGITRVVQFPLRVIDAKKLWSN</sequence>
<dbReference type="Pfam" id="PF04379">
    <property type="entry name" value="DUF525"/>
    <property type="match status" value="1"/>
</dbReference>
<proteinExistence type="predicted"/>
<reference evidence="3" key="1">
    <citation type="journal article" date="2023" name="Commun. Biol.">
        <title>Genome analysis of Parmales, the sister group of diatoms, reveals the evolutionary specialization of diatoms from phago-mixotrophs to photoautotrophs.</title>
        <authorList>
            <person name="Ban H."/>
            <person name="Sato S."/>
            <person name="Yoshikawa S."/>
            <person name="Yamada K."/>
            <person name="Nakamura Y."/>
            <person name="Ichinomiya M."/>
            <person name="Sato N."/>
            <person name="Blanc-Mathieu R."/>
            <person name="Endo H."/>
            <person name="Kuwata A."/>
            <person name="Ogata H."/>
        </authorList>
    </citation>
    <scope>NUCLEOTIDE SEQUENCE [LARGE SCALE GENOMIC DNA]</scope>
</reference>
<evidence type="ECO:0000313" key="2">
    <source>
        <dbReference type="EMBL" id="GMI36224.1"/>
    </source>
</evidence>
<dbReference type="OrthoDB" id="2156010at2759"/>
<dbReference type="EMBL" id="BRYA01000063">
    <property type="protein sequence ID" value="GMI36224.1"/>
    <property type="molecule type" value="Genomic_DNA"/>
</dbReference>
<evidence type="ECO:0000313" key="3">
    <source>
        <dbReference type="Proteomes" id="UP001165065"/>
    </source>
</evidence>
<gene>
    <name evidence="2" type="ORF">TrCOL_g8085</name>
</gene>
<feature type="domain" description="ApaG" evidence="1">
    <location>
        <begin position="413"/>
        <end position="556"/>
    </location>
</feature>
<accession>A0A9W7G7T2</accession>
<dbReference type="Gene3D" id="2.60.40.1470">
    <property type="entry name" value="ApaG domain"/>
    <property type="match status" value="1"/>
</dbReference>
<dbReference type="Proteomes" id="UP001165065">
    <property type="component" value="Unassembled WGS sequence"/>
</dbReference>
<evidence type="ECO:0000259" key="1">
    <source>
        <dbReference type="PROSITE" id="PS51087"/>
    </source>
</evidence>
<comment type="caution">
    <text evidence="2">The sequence shown here is derived from an EMBL/GenBank/DDBJ whole genome shotgun (WGS) entry which is preliminary data.</text>
</comment>
<dbReference type="PROSITE" id="PS51087">
    <property type="entry name" value="APAG"/>
    <property type="match status" value="1"/>
</dbReference>
<dbReference type="InterPro" id="IPR036767">
    <property type="entry name" value="ApaG_sf"/>
</dbReference>